<dbReference type="AlphaFoldDB" id="A0A9P6ZG86"/>
<sequence>MLEDAIDLGILILRLGGRNLLYSLNQRLNLPPLRTLQRKTSFVKLHPVIGPVSGAVIERNINDVVIVPRAEAQLTLRGGVSLLIDETALEESASYMSDSNSVGGLCWTHSHSIDPTLRTYHSALKLAEALKEGKVHLGRELTVVAAHIFGADGTYPILAAPTCKSEGVTEMVYVFKTAIDAWKTSGAEEKVGPLWTFATAGDATRRKGGHQLFLSVPLPLTSPLYGTLSNLPGLNLLTGEREITLDFDYKHVFKRFSTVLRSCNGIHLNNGRCINSTMLHRYLTWVDNVDEKRATALLYPDDLQDVPRAVELMSAPFIKISLSLTEQAISLSRFAHLLYACYHNQRRSFIPNQLYYDSQTLFKNIQQQLDPNAIFCLLDVGDDPIELLFAFQSSAVNYKQSLNRLGAARDIGGVYASNPDIMRGPRRLNLSRSEAVDHISRSTWRGTLFPGRDEAVQILQDTRVPASAYDFTHHFSTGSGVDLLCVFGEGKYPSVNDGDDDEDRSLLASPTTPIPPSAHEAEHDIRHEEAAPL</sequence>
<keyword evidence="3" id="KW-1185">Reference proteome</keyword>
<proteinExistence type="predicted"/>
<feature type="compositionally biased region" description="Basic and acidic residues" evidence="1">
    <location>
        <begin position="519"/>
        <end position="533"/>
    </location>
</feature>
<dbReference type="Proteomes" id="UP000714275">
    <property type="component" value="Unassembled WGS sequence"/>
</dbReference>
<dbReference type="OrthoDB" id="3048541at2759"/>
<organism evidence="2 3">
    <name type="scientific">Suillus placidus</name>
    <dbReference type="NCBI Taxonomy" id="48579"/>
    <lineage>
        <taxon>Eukaryota</taxon>
        <taxon>Fungi</taxon>
        <taxon>Dikarya</taxon>
        <taxon>Basidiomycota</taxon>
        <taxon>Agaricomycotina</taxon>
        <taxon>Agaricomycetes</taxon>
        <taxon>Agaricomycetidae</taxon>
        <taxon>Boletales</taxon>
        <taxon>Suillineae</taxon>
        <taxon>Suillaceae</taxon>
        <taxon>Suillus</taxon>
    </lineage>
</organism>
<evidence type="ECO:0000256" key="1">
    <source>
        <dbReference type="SAM" id="MobiDB-lite"/>
    </source>
</evidence>
<comment type="caution">
    <text evidence="2">The sequence shown here is derived from an EMBL/GenBank/DDBJ whole genome shotgun (WGS) entry which is preliminary data.</text>
</comment>
<evidence type="ECO:0000313" key="2">
    <source>
        <dbReference type="EMBL" id="KAG1764692.1"/>
    </source>
</evidence>
<gene>
    <name evidence="2" type="ORF">EV702DRAFT_1182567</name>
</gene>
<evidence type="ECO:0000313" key="3">
    <source>
        <dbReference type="Proteomes" id="UP000714275"/>
    </source>
</evidence>
<name>A0A9P6ZG86_9AGAM</name>
<dbReference type="EMBL" id="JABBWD010000120">
    <property type="protein sequence ID" value="KAG1764692.1"/>
    <property type="molecule type" value="Genomic_DNA"/>
</dbReference>
<reference evidence="2" key="1">
    <citation type="journal article" date="2020" name="New Phytol.">
        <title>Comparative genomics reveals dynamic genome evolution in host specialist ectomycorrhizal fungi.</title>
        <authorList>
            <person name="Lofgren L.A."/>
            <person name="Nguyen N.H."/>
            <person name="Vilgalys R."/>
            <person name="Ruytinx J."/>
            <person name="Liao H.L."/>
            <person name="Branco S."/>
            <person name="Kuo A."/>
            <person name="LaButti K."/>
            <person name="Lipzen A."/>
            <person name="Andreopoulos W."/>
            <person name="Pangilinan J."/>
            <person name="Riley R."/>
            <person name="Hundley H."/>
            <person name="Na H."/>
            <person name="Barry K."/>
            <person name="Grigoriev I.V."/>
            <person name="Stajich J.E."/>
            <person name="Kennedy P.G."/>
        </authorList>
    </citation>
    <scope>NUCLEOTIDE SEQUENCE</scope>
    <source>
        <strain evidence="2">DOB743</strain>
    </source>
</reference>
<accession>A0A9P6ZG86</accession>
<feature type="region of interest" description="Disordered" evidence="1">
    <location>
        <begin position="495"/>
        <end position="533"/>
    </location>
</feature>
<protein>
    <submittedName>
        <fullName evidence="2">Uncharacterized protein</fullName>
    </submittedName>
</protein>